<protein>
    <submittedName>
        <fullName evidence="3">Arsenate reductase</fullName>
        <ecNumber evidence="3">1.20.4.-</ecNumber>
    </submittedName>
</protein>
<dbReference type="RefSeq" id="WP_005264410.1">
    <property type="nucleotide sequence ID" value="NZ_CP009111.1"/>
</dbReference>
<evidence type="ECO:0000313" key="3">
    <source>
        <dbReference type="EMBL" id="ANS31457.1"/>
    </source>
</evidence>
<organism evidence="3 4">
    <name type="scientific">Rhodococcus opacus</name>
    <name type="common">Nocardia opaca</name>
    <dbReference type="NCBI Taxonomy" id="37919"/>
    <lineage>
        <taxon>Bacteria</taxon>
        <taxon>Bacillati</taxon>
        <taxon>Actinomycetota</taxon>
        <taxon>Actinomycetes</taxon>
        <taxon>Mycobacteriales</taxon>
        <taxon>Nocardiaceae</taxon>
        <taxon>Rhodococcus</taxon>
    </lineage>
</organism>
<name>A0A1B1KFT0_RHOOP</name>
<dbReference type="GO" id="GO:0046685">
    <property type="term" value="P:response to arsenic-containing substance"/>
    <property type="evidence" value="ECO:0007669"/>
    <property type="project" value="UniProtKB-KW"/>
</dbReference>
<dbReference type="SMART" id="SM00226">
    <property type="entry name" value="LMWPc"/>
    <property type="match status" value="1"/>
</dbReference>
<dbReference type="PANTHER" id="PTHR43428:SF1">
    <property type="entry name" value="ARSENATE REDUCTASE"/>
    <property type="match status" value="1"/>
</dbReference>
<accession>A0A1B1KFT0</accession>
<dbReference type="Proteomes" id="UP000186108">
    <property type="component" value="Chromosome"/>
</dbReference>
<dbReference type="AlphaFoldDB" id="A0A1B1KFT0"/>
<dbReference type="EC" id="1.20.4.-" evidence="3"/>
<evidence type="ECO:0000256" key="1">
    <source>
        <dbReference type="ARBA" id="ARBA00022849"/>
    </source>
</evidence>
<dbReference type="PANTHER" id="PTHR43428">
    <property type="entry name" value="ARSENATE REDUCTASE"/>
    <property type="match status" value="1"/>
</dbReference>
<evidence type="ECO:0000259" key="2">
    <source>
        <dbReference type="SMART" id="SM00226"/>
    </source>
</evidence>
<evidence type="ECO:0000313" key="4">
    <source>
        <dbReference type="Proteomes" id="UP000186108"/>
    </source>
</evidence>
<dbReference type="InterPro" id="IPR023485">
    <property type="entry name" value="Ptyr_pPase"/>
</dbReference>
<sequence length="139" mass="14927">MSRPSVLFVCVKNGGKSQMAAGLMRKAAGDAVEVYSAGTKPGSSVNALSAESLLQVGVDITGETPKLIDPQLVRDVDVVVTLGREAHVDPVDGTRFENWDTIEPSERGIDGIERMRLVRDDIAARVNQLAAQLRTTHQS</sequence>
<dbReference type="PATRIC" id="fig|37919.13.peg.7194"/>
<proteinExistence type="predicted"/>
<dbReference type="InterPro" id="IPR036196">
    <property type="entry name" value="Ptyr_pPase_sf"/>
</dbReference>
<reference evidence="3 4" key="1">
    <citation type="submission" date="2014-07" db="EMBL/GenBank/DDBJ databases">
        <authorList>
            <person name="Zhang J.E."/>
            <person name="Yang H."/>
            <person name="Guo J."/>
            <person name="Deng Z."/>
            <person name="Luo H."/>
            <person name="Luo M."/>
            <person name="Zhao B."/>
        </authorList>
    </citation>
    <scope>NUCLEOTIDE SEQUENCE [LARGE SCALE GENOMIC DNA]</scope>
    <source>
        <strain evidence="3 4">1CP</strain>
    </source>
</reference>
<dbReference type="SUPFAM" id="SSF52788">
    <property type="entry name" value="Phosphotyrosine protein phosphatases I"/>
    <property type="match status" value="1"/>
</dbReference>
<feature type="domain" description="Phosphotyrosine protein phosphatase I" evidence="2">
    <location>
        <begin position="4"/>
        <end position="132"/>
    </location>
</feature>
<gene>
    <name evidence="3" type="ORF">R1CP_34215</name>
</gene>
<keyword evidence="3" id="KW-0560">Oxidoreductase</keyword>
<dbReference type="GO" id="GO:0016491">
    <property type="term" value="F:oxidoreductase activity"/>
    <property type="evidence" value="ECO:0007669"/>
    <property type="project" value="UniProtKB-KW"/>
</dbReference>
<dbReference type="Gene3D" id="3.40.50.2300">
    <property type="match status" value="1"/>
</dbReference>
<dbReference type="Pfam" id="PF01451">
    <property type="entry name" value="LMWPc"/>
    <property type="match status" value="1"/>
</dbReference>
<dbReference type="EMBL" id="CP009111">
    <property type="protein sequence ID" value="ANS31457.1"/>
    <property type="molecule type" value="Genomic_DNA"/>
</dbReference>
<keyword evidence="1" id="KW-0059">Arsenical resistance</keyword>